<dbReference type="Pfam" id="PF00300">
    <property type="entry name" value="His_Phos_1"/>
    <property type="match status" value="1"/>
</dbReference>
<proteinExistence type="predicted"/>
<reference evidence="2 3" key="1">
    <citation type="submission" date="2017-06" db="EMBL/GenBank/DDBJ databases">
        <title>Complete genome sequence of Shewanella marisflavi EP1 associated with anaerobic 2,4-dinitrotoluene reduction and salt tolerance.</title>
        <authorList>
            <person name="Huang J."/>
        </authorList>
    </citation>
    <scope>NUCLEOTIDE SEQUENCE [LARGE SCALE GENOMIC DNA]</scope>
    <source>
        <strain evidence="2 3">EP1</strain>
    </source>
</reference>
<gene>
    <name evidence="2" type="ORF">CFF01_15225</name>
</gene>
<evidence type="ECO:0000313" key="2">
    <source>
        <dbReference type="EMBL" id="ASJ97830.1"/>
    </source>
</evidence>
<dbReference type="KEGG" id="smav:CFF01_15225"/>
<dbReference type="Proteomes" id="UP000198233">
    <property type="component" value="Chromosome"/>
</dbReference>
<dbReference type="RefSeq" id="WP_088905359.1">
    <property type="nucleotide sequence ID" value="NZ_CP022272.1"/>
</dbReference>
<evidence type="ECO:0000256" key="1">
    <source>
        <dbReference type="SAM" id="SignalP"/>
    </source>
</evidence>
<dbReference type="AlphaFoldDB" id="A0AAC9TZM5"/>
<protein>
    <submittedName>
        <fullName evidence="2">Histidine phosphatase family protein</fullName>
    </submittedName>
</protein>
<keyword evidence="1" id="KW-0732">Signal</keyword>
<feature type="signal peptide" evidence="1">
    <location>
        <begin position="1"/>
        <end position="21"/>
    </location>
</feature>
<dbReference type="InterPro" id="IPR029033">
    <property type="entry name" value="His_PPase_superfam"/>
</dbReference>
<dbReference type="CDD" id="cd07040">
    <property type="entry name" value="HP"/>
    <property type="match status" value="1"/>
</dbReference>
<dbReference type="InterPro" id="IPR013078">
    <property type="entry name" value="His_Pase_superF_clade-1"/>
</dbReference>
<dbReference type="EMBL" id="CP022272">
    <property type="protein sequence ID" value="ASJ97830.1"/>
    <property type="molecule type" value="Genomic_DNA"/>
</dbReference>
<dbReference type="SUPFAM" id="SSF53254">
    <property type="entry name" value="Phosphoglycerate mutase-like"/>
    <property type="match status" value="1"/>
</dbReference>
<sequence>MLKLLSYALISLLLYQPLAEANQGSEGKTVILVRHAEKATNGRDPSLTEQGKIRAQALIETLANTPLSLAIATQYRRTQETLAPIISARQLPVTIVNAGPDLAAHIKAIVERVNQEEGNVIIAGHSNTLAPIIDALKGPKIPQLKENEYNHLYILSVPQNGPSSLIKTQYGASSAITH</sequence>
<evidence type="ECO:0000313" key="3">
    <source>
        <dbReference type="Proteomes" id="UP000198233"/>
    </source>
</evidence>
<organism evidence="2 3">
    <name type="scientific">Shewanella marisflavi</name>
    <dbReference type="NCBI Taxonomy" id="260364"/>
    <lineage>
        <taxon>Bacteria</taxon>
        <taxon>Pseudomonadati</taxon>
        <taxon>Pseudomonadota</taxon>
        <taxon>Gammaproteobacteria</taxon>
        <taxon>Alteromonadales</taxon>
        <taxon>Shewanellaceae</taxon>
        <taxon>Shewanella</taxon>
    </lineage>
</organism>
<dbReference type="Gene3D" id="3.40.50.1240">
    <property type="entry name" value="Phosphoglycerate mutase-like"/>
    <property type="match status" value="1"/>
</dbReference>
<accession>A0AAC9TZM5</accession>
<name>A0AAC9TZM5_9GAMM</name>
<feature type="chain" id="PRO_5041934732" evidence="1">
    <location>
        <begin position="22"/>
        <end position="178"/>
    </location>
</feature>